<dbReference type="EMBL" id="LSRQ01000251">
    <property type="protein sequence ID" value="OAY84195.1"/>
    <property type="molecule type" value="Genomic_DNA"/>
</dbReference>
<evidence type="ECO:0000313" key="1">
    <source>
        <dbReference type="EMBL" id="OAY84195.1"/>
    </source>
</evidence>
<reference evidence="1 2" key="1">
    <citation type="journal article" date="2016" name="DNA Res.">
        <title>The draft genome of MD-2 pineapple using hybrid error correction of long reads.</title>
        <authorList>
            <person name="Redwan R.M."/>
            <person name="Saidin A."/>
            <person name="Kumar S.V."/>
        </authorList>
    </citation>
    <scope>NUCLEOTIDE SEQUENCE [LARGE SCALE GENOMIC DNA]</scope>
    <source>
        <strain evidence="2">cv. MD2</strain>
        <tissue evidence="1">Leaf</tissue>
    </source>
</reference>
<name>A0A199W5L2_ANACO</name>
<sequence length="17" mass="2221">DHLYFPAFFYSHIYRFP</sequence>
<protein>
    <submittedName>
        <fullName evidence="1">Uncharacterized protein</fullName>
    </submittedName>
</protein>
<accession>A0A199W5L2</accession>
<feature type="non-terminal residue" evidence="1">
    <location>
        <position position="1"/>
    </location>
</feature>
<gene>
    <name evidence="1" type="ORF">ACMD2_24634</name>
</gene>
<dbReference type="Proteomes" id="UP000092600">
    <property type="component" value="Unassembled WGS sequence"/>
</dbReference>
<proteinExistence type="predicted"/>
<organism evidence="1 2">
    <name type="scientific">Ananas comosus</name>
    <name type="common">Pineapple</name>
    <name type="synonym">Ananas ananas</name>
    <dbReference type="NCBI Taxonomy" id="4615"/>
    <lineage>
        <taxon>Eukaryota</taxon>
        <taxon>Viridiplantae</taxon>
        <taxon>Streptophyta</taxon>
        <taxon>Embryophyta</taxon>
        <taxon>Tracheophyta</taxon>
        <taxon>Spermatophyta</taxon>
        <taxon>Magnoliopsida</taxon>
        <taxon>Liliopsida</taxon>
        <taxon>Poales</taxon>
        <taxon>Bromeliaceae</taxon>
        <taxon>Bromelioideae</taxon>
        <taxon>Ananas</taxon>
    </lineage>
</organism>
<evidence type="ECO:0000313" key="2">
    <source>
        <dbReference type="Proteomes" id="UP000092600"/>
    </source>
</evidence>
<dbReference type="AlphaFoldDB" id="A0A199W5L2"/>
<comment type="caution">
    <text evidence="1">The sequence shown here is derived from an EMBL/GenBank/DDBJ whole genome shotgun (WGS) entry which is preliminary data.</text>
</comment>